<comment type="caution">
    <text evidence="2">The sequence shown here is derived from an EMBL/GenBank/DDBJ whole genome shotgun (WGS) entry which is preliminary data.</text>
</comment>
<reference evidence="2 3" key="1">
    <citation type="journal article" date="2018" name="Nat. Ecol. Evol.">
        <title>Shark genomes provide insights into elasmobranch evolution and the origin of vertebrates.</title>
        <authorList>
            <person name="Hara Y"/>
            <person name="Yamaguchi K"/>
            <person name="Onimaru K"/>
            <person name="Kadota M"/>
            <person name="Koyanagi M"/>
            <person name="Keeley SD"/>
            <person name="Tatsumi K"/>
            <person name="Tanaka K"/>
            <person name="Motone F"/>
            <person name="Kageyama Y"/>
            <person name="Nozu R"/>
            <person name="Adachi N"/>
            <person name="Nishimura O"/>
            <person name="Nakagawa R"/>
            <person name="Tanegashima C"/>
            <person name="Kiyatake I"/>
            <person name="Matsumoto R"/>
            <person name="Murakumo K"/>
            <person name="Nishida K"/>
            <person name="Terakita A"/>
            <person name="Kuratani S"/>
            <person name="Sato K"/>
            <person name="Hyodo S Kuraku.S."/>
        </authorList>
    </citation>
    <scope>NUCLEOTIDE SEQUENCE [LARGE SCALE GENOMIC DNA]</scope>
</reference>
<name>A0A401QC29_SCYTO</name>
<proteinExistence type="predicted"/>
<gene>
    <name evidence="2" type="ORF">scyTo_0023704</name>
</gene>
<keyword evidence="3" id="KW-1185">Reference proteome</keyword>
<feature type="region of interest" description="Disordered" evidence="1">
    <location>
        <begin position="1"/>
        <end position="88"/>
    </location>
</feature>
<dbReference type="Proteomes" id="UP000288216">
    <property type="component" value="Unassembled WGS sequence"/>
</dbReference>
<organism evidence="2 3">
    <name type="scientific">Scyliorhinus torazame</name>
    <name type="common">Cloudy catshark</name>
    <name type="synonym">Catulus torazame</name>
    <dbReference type="NCBI Taxonomy" id="75743"/>
    <lineage>
        <taxon>Eukaryota</taxon>
        <taxon>Metazoa</taxon>
        <taxon>Chordata</taxon>
        <taxon>Craniata</taxon>
        <taxon>Vertebrata</taxon>
        <taxon>Chondrichthyes</taxon>
        <taxon>Elasmobranchii</taxon>
        <taxon>Galeomorphii</taxon>
        <taxon>Galeoidea</taxon>
        <taxon>Carcharhiniformes</taxon>
        <taxon>Scyliorhinidae</taxon>
        <taxon>Scyliorhinus</taxon>
    </lineage>
</organism>
<dbReference type="OrthoDB" id="8959987at2759"/>
<feature type="compositionally biased region" description="Acidic residues" evidence="1">
    <location>
        <begin position="1"/>
        <end position="11"/>
    </location>
</feature>
<dbReference type="AlphaFoldDB" id="A0A401QC29"/>
<evidence type="ECO:0000256" key="1">
    <source>
        <dbReference type="SAM" id="MobiDB-lite"/>
    </source>
</evidence>
<feature type="compositionally biased region" description="Polar residues" evidence="1">
    <location>
        <begin position="51"/>
        <end position="63"/>
    </location>
</feature>
<evidence type="ECO:0000313" key="3">
    <source>
        <dbReference type="Proteomes" id="UP000288216"/>
    </source>
</evidence>
<accession>A0A401QC29</accession>
<protein>
    <submittedName>
        <fullName evidence="2">Uncharacterized protein</fullName>
    </submittedName>
</protein>
<evidence type="ECO:0000313" key="2">
    <source>
        <dbReference type="EMBL" id="GCB82955.1"/>
    </source>
</evidence>
<feature type="non-terminal residue" evidence="2">
    <location>
        <position position="1"/>
    </location>
</feature>
<sequence length="88" mass="9919">VTDNMSDSENEEPVKRVATRQWGSGGNSKLHISSSGRFASLRSANMEENRSLSTPMENNQSRRPTPRSDSKTKVPMIPAGPHRRHCRW</sequence>
<dbReference type="EMBL" id="BFAA01032722">
    <property type="protein sequence ID" value="GCB82955.1"/>
    <property type="molecule type" value="Genomic_DNA"/>
</dbReference>